<dbReference type="NCBIfam" id="TIGR01421">
    <property type="entry name" value="gluta_reduc_1"/>
    <property type="match status" value="1"/>
</dbReference>
<feature type="binding site" evidence="9">
    <location>
        <position position="261"/>
    </location>
    <ligand>
        <name>NAD(+)</name>
        <dbReference type="ChEBI" id="CHEBI:57540"/>
    </ligand>
</feature>
<dbReference type="FunFam" id="3.50.50.60:FF:000235">
    <property type="entry name" value="Glutathione reductase"/>
    <property type="match status" value="1"/>
</dbReference>
<keyword evidence="5 11" id="KW-0560">Oxidoreductase</keyword>
<keyword evidence="7 11" id="KW-0676">Redox-active center</keyword>
<proteinExistence type="inferred from homology"/>
<dbReference type="InterPro" id="IPR016156">
    <property type="entry name" value="FAD/NAD-linked_Rdtase_dimer_sf"/>
</dbReference>
<dbReference type="FunFam" id="3.30.390.30:FF:000003">
    <property type="entry name" value="Glutathione reductase"/>
    <property type="match status" value="1"/>
</dbReference>
<dbReference type="GO" id="GO:0050661">
    <property type="term" value="F:NADP binding"/>
    <property type="evidence" value="ECO:0007669"/>
    <property type="project" value="InterPro"/>
</dbReference>
<keyword evidence="9" id="KW-0520">NAD</keyword>
<dbReference type="InterPro" id="IPR001100">
    <property type="entry name" value="Pyr_nuc-diS_OxRdtase"/>
</dbReference>
<evidence type="ECO:0000259" key="12">
    <source>
        <dbReference type="Pfam" id="PF02852"/>
    </source>
</evidence>
<evidence type="ECO:0000256" key="3">
    <source>
        <dbReference type="ARBA" id="ARBA00022630"/>
    </source>
</evidence>
<dbReference type="OrthoDB" id="9800167at2"/>
<dbReference type="AlphaFoldDB" id="A0A1Y6CPI1"/>
<feature type="binding site" evidence="9">
    <location>
        <position position="52"/>
    </location>
    <ligand>
        <name>FAD</name>
        <dbReference type="ChEBI" id="CHEBI:57692"/>
    </ligand>
</feature>
<name>A0A1Y6CPI1_9BACT</name>
<dbReference type="InterPro" id="IPR004099">
    <property type="entry name" value="Pyr_nucl-diS_OxRdtase_dimer"/>
</dbReference>
<dbReference type="InterPro" id="IPR012999">
    <property type="entry name" value="Pyr_OxRdtase_I_AS"/>
</dbReference>
<dbReference type="PRINTS" id="PR00411">
    <property type="entry name" value="PNDRDTASEI"/>
</dbReference>
<dbReference type="PANTHER" id="PTHR42737:SF2">
    <property type="entry name" value="GLUTATHIONE REDUCTASE"/>
    <property type="match status" value="1"/>
</dbReference>
<keyword evidence="15" id="KW-1185">Reference proteome</keyword>
<organism evidence="14 15">
    <name type="scientific">Pseudobacteriovorax antillogorgiicola</name>
    <dbReference type="NCBI Taxonomy" id="1513793"/>
    <lineage>
        <taxon>Bacteria</taxon>
        <taxon>Pseudomonadati</taxon>
        <taxon>Bdellovibrionota</taxon>
        <taxon>Oligoflexia</taxon>
        <taxon>Oligoflexales</taxon>
        <taxon>Pseudobacteriovoracaceae</taxon>
        <taxon>Pseudobacteriovorax</taxon>
    </lineage>
</organism>
<evidence type="ECO:0000256" key="1">
    <source>
        <dbReference type="ARBA" id="ARBA00007532"/>
    </source>
</evidence>
<dbReference type="Proteomes" id="UP000192907">
    <property type="component" value="Unassembled WGS sequence"/>
</dbReference>
<evidence type="ECO:0000256" key="9">
    <source>
        <dbReference type="PIRSR" id="PIRSR000350-3"/>
    </source>
</evidence>
<dbReference type="EMBL" id="FWZT01000024">
    <property type="protein sequence ID" value="SMF68776.1"/>
    <property type="molecule type" value="Genomic_DNA"/>
</dbReference>
<dbReference type="SUPFAM" id="SSF51905">
    <property type="entry name" value="FAD/NAD(P)-binding domain"/>
    <property type="match status" value="1"/>
</dbReference>
<dbReference type="RefSeq" id="WP_132323897.1">
    <property type="nucleotide sequence ID" value="NZ_FWZT01000024.1"/>
</dbReference>
<evidence type="ECO:0000256" key="4">
    <source>
        <dbReference type="ARBA" id="ARBA00022827"/>
    </source>
</evidence>
<dbReference type="SUPFAM" id="SSF55424">
    <property type="entry name" value="FAD/NAD-linked reductases, dimerisation (C-terminal) domain"/>
    <property type="match status" value="1"/>
</dbReference>
<dbReference type="Pfam" id="PF02852">
    <property type="entry name" value="Pyr_redox_dim"/>
    <property type="match status" value="1"/>
</dbReference>
<gene>
    <name evidence="14" type="ORF">SAMN06296036_12463</name>
</gene>
<dbReference type="GO" id="GO:0004362">
    <property type="term" value="F:glutathione-disulfide reductase (NADPH) activity"/>
    <property type="evidence" value="ECO:0007669"/>
    <property type="project" value="InterPro"/>
</dbReference>
<dbReference type="InterPro" id="IPR046952">
    <property type="entry name" value="GSHR/TRXR-like"/>
</dbReference>
<dbReference type="STRING" id="1513793.SAMN06296036_12463"/>
<dbReference type="PRINTS" id="PR00368">
    <property type="entry name" value="FADPNR"/>
</dbReference>
<dbReference type="GO" id="GO:0006749">
    <property type="term" value="P:glutathione metabolic process"/>
    <property type="evidence" value="ECO:0007669"/>
    <property type="project" value="InterPro"/>
</dbReference>
<comment type="similarity">
    <text evidence="1 11">Belongs to the class-I pyridine nucleotide-disulfide oxidoreductase family.</text>
</comment>
<feature type="domain" description="Pyridine nucleotide-disulphide oxidoreductase dimerisation" evidence="12">
    <location>
        <begin position="337"/>
        <end position="447"/>
    </location>
</feature>
<dbReference type="GO" id="GO:0005829">
    <property type="term" value="C:cytosol"/>
    <property type="evidence" value="ECO:0007669"/>
    <property type="project" value="TreeGrafter"/>
</dbReference>
<feature type="binding site" evidence="9">
    <location>
        <position position="301"/>
    </location>
    <ligand>
        <name>FAD</name>
        <dbReference type="ChEBI" id="CHEBI:57692"/>
    </ligand>
</feature>
<evidence type="ECO:0000256" key="7">
    <source>
        <dbReference type="ARBA" id="ARBA00023284"/>
    </source>
</evidence>
<keyword evidence="3 11" id="KW-0285">Flavoprotein</keyword>
<dbReference type="GO" id="GO:0034599">
    <property type="term" value="P:cellular response to oxidative stress"/>
    <property type="evidence" value="ECO:0007669"/>
    <property type="project" value="TreeGrafter"/>
</dbReference>
<evidence type="ECO:0000256" key="10">
    <source>
        <dbReference type="PIRSR" id="PIRSR000350-4"/>
    </source>
</evidence>
<dbReference type="InterPro" id="IPR023753">
    <property type="entry name" value="FAD/NAD-binding_dom"/>
</dbReference>
<keyword evidence="4 9" id="KW-0274">FAD</keyword>
<dbReference type="InterPro" id="IPR036188">
    <property type="entry name" value="FAD/NAD-bd_sf"/>
</dbReference>
<protein>
    <submittedName>
        <fullName evidence="14">NADPH-glutathione reductase</fullName>
    </submittedName>
</protein>
<dbReference type="PROSITE" id="PS00076">
    <property type="entry name" value="PYRIDINE_REDOX_1"/>
    <property type="match status" value="1"/>
</dbReference>
<dbReference type="Gene3D" id="3.50.50.60">
    <property type="entry name" value="FAD/NAD(P)-binding domain"/>
    <property type="match status" value="2"/>
</dbReference>
<dbReference type="Pfam" id="PF07992">
    <property type="entry name" value="Pyr_redox_2"/>
    <property type="match status" value="1"/>
</dbReference>
<evidence type="ECO:0000256" key="2">
    <source>
        <dbReference type="ARBA" id="ARBA00011738"/>
    </source>
</evidence>
<feature type="domain" description="FAD/NAD(P)-binding" evidence="13">
    <location>
        <begin position="6"/>
        <end position="316"/>
    </location>
</feature>
<feature type="active site" description="Proton acceptor" evidence="8">
    <location>
        <position position="437"/>
    </location>
</feature>
<comment type="cofactor">
    <cofactor evidence="9">
        <name>FAD</name>
        <dbReference type="ChEBI" id="CHEBI:57692"/>
    </cofactor>
    <text evidence="9">Binds 1 FAD per subunit.</text>
</comment>
<accession>A0A1Y6CPI1</accession>
<dbReference type="PANTHER" id="PTHR42737">
    <property type="entry name" value="GLUTATHIONE REDUCTASE"/>
    <property type="match status" value="1"/>
</dbReference>
<feature type="binding site" evidence="9">
    <location>
        <begin position="174"/>
        <end position="181"/>
    </location>
    <ligand>
        <name>NAD(+)</name>
        <dbReference type="ChEBI" id="CHEBI:57540"/>
    </ligand>
</feature>
<evidence type="ECO:0000313" key="15">
    <source>
        <dbReference type="Proteomes" id="UP000192907"/>
    </source>
</evidence>
<dbReference type="PIRSF" id="PIRSF000350">
    <property type="entry name" value="Mercury_reductase_MerA"/>
    <property type="match status" value="1"/>
</dbReference>
<evidence type="ECO:0000256" key="8">
    <source>
        <dbReference type="PIRSR" id="PIRSR000350-2"/>
    </source>
</evidence>
<comment type="subunit">
    <text evidence="2">Homodimer.</text>
</comment>
<dbReference type="GO" id="GO:0045454">
    <property type="term" value="P:cell redox homeostasis"/>
    <property type="evidence" value="ECO:0007669"/>
    <property type="project" value="InterPro"/>
</dbReference>
<evidence type="ECO:0000256" key="6">
    <source>
        <dbReference type="ARBA" id="ARBA00023157"/>
    </source>
</evidence>
<evidence type="ECO:0000259" key="13">
    <source>
        <dbReference type="Pfam" id="PF07992"/>
    </source>
</evidence>
<feature type="disulfide bond" description="Redox-active" evidence="10">
    <location>
        <begin position="43"/>
        <end position="48"/>
    </location>
</feature>
<dbReference type="GO" id="GO:0050660">
    <property type="term" value="F:flavin adenine dinucleotide binding"/>
    <property type="evidence" value="ECO:0007669"/>
    <property type="project" value="InterPro"/>
</dbReference>
<keyword evidence="9" id="KW-0547">Nucleotide-binding</keyword>
<dbReference type="NCBIfam" id="NF004776">
    <property type="entry name" value="PRK06116.1"/>
    <property type="match status" value="1"/>
</dbReference>
<sequence length="448" mass="48060">MTQESFDYIVIGGGSGGIASARRAANYGAKVLLIEGGALGGTCVNVGCVPKKVMWNTASIAECLHDAAGYGFKTGDISFDWNHIKVSRDAYIKRLNDIYSRNLEKSGIETVQGWAQMSGPNRVAVGEREYEGRHILIATGGKPSLPSIPGVELGMTSDGFFELDHLPERVSILGSGYIAVELAGVLNALGSQVDLFIRKDRVLSHFDRSLAEALQLEMTQAGISIHYRTQISKVSGAAGRLTVHDDKGQDHPANAVIWAIGRDPNTSIGLDKAGVALGDDGFIQVDPFQNTTQSGIYAVGDVTGHVQLTPVAIAAGRQLSERLFNGKDSARLDYENVPSVIFSHPPIGTVGLTEAEAVAKYGDDRIKIYTSNFTNMYHAVTERKTKTLMKLICLLPEEKIVGAHGMGIGLDEMMQGFGVAVKMGATKKDFDDTVAIHPTAAEEFVTMT</sequence>
<evidence type="ECO:0000313" key="14">
    <source>
        <dbReference type="EMBL" id="SMF68776.1"/>
    </source>
</evidence>
<reference evidence="15" key="1">
    <citation type="submission" date="2017-04" db="EMBL/GenBank/DDBJ databases">
        <authorList>
            <person name="Varghese N."/>
            <person name="Submissions S."/>
        </authorList>
    </citation>
    <scope>NUCLEOTIDE SEQUENCE [LARGE SCALE GENOMIC DNA]</scope>
    <source>
        <strain evidence="15">RKEM611</strain>
    </source>
</reference>
<dbReference type="InterPro" id="IPR006322">
    <property type="entry name" value="Glutathione_Rdtase_euk/bac"/>
</dbReference>
<evidence type="ECO:0000256" key="11">
    <source>
        <dbReference type="RuleBase" id="RU003691"/>
    </source>
</evidence>
<keyword evidence="6" id="KW-1015">Disulfide bond</keyword>
<dbReference type="Gene3D" id="3.30.390.30">
    <property type="match status" value="1"/>
</dbReference>
<evidence type="ECO:0000256" key="5">
    <source>
        <dbReference type="ARBA" id="ARBA00023002"/>
    </source>
</evidence>